<feature type="compositionally biased region" description="Basic residues" evidence="5">
    <location>
        <begin position="689"/>
        <end position="698"/>
    </location>
</feature>
<keyword evidence="3 4" id="KW-0440">LIM domain</keyword>
<dbReference type="PROSITE" id="PS50023">
    <property type="entry name" value="LIM_DOMAIN_2"/>
    <property type="match status" value="1"/>
</dbReference>
<feature type="domain" description="Calponin-homology (CH)" evidence="6">
    <location>
        <begin position="548"/>
        <end position="651"/>
    </location>
</feature>
<dbReference type="PANTHER" id="PTHR23167:SF54">
    <property type="entry name" value="[F-ACTIN]-MONOOXYGENASE MICAL"/>
    <property type="match status" value="1"/>
</dbReference>
<dbReference type="Proteomes" id="UP000694865">
    <property type="component" value="Unplaced"/>
</dbReference>
<feature type="compositionally biased region" description="Polar residues" evidence="5">
    <location>
        <begin position="1232"/>
        <end position="1249"/>
    </location>
</feature>
<feature type="region of interest" description="Disordered" evidence="5">
    <location>
        <begin position="1363"/>
        <end position="1382"/>
    </location>
</feature>
<organism evidence="8 9">
    <name type="scientific">Saccoglossus kowalevskii</name>
    <name type="common">Acorn worm</name>
    <dbReference type="NCBI Taxonomy" id="10224"/>
    <lineage>
        <taxon>Eukaryota</taxon>
        <taxon>Metazoa</taxon>
        <taxon>Hemichordata</taxon>
        <taxon>Enteropneusta</taxon>
        <taxon>Harrimaniidae</taxon>
        <taxon>Saccoglossus</taxon>
    </lineage>
</organism>
<evidence type="ECO:0000256" key="4">
    <source>
        <dbReference type="PROSITE-ProRule" id="PRU00125"/>
    </source>
</evidence>
<reference evidence="9" key="1">
    <citation type="submission" date="2025-08" db="UniProtKB">
        <authorList>
            <consortium name="RefSeq"/>
        </authorList>
    </citation>
    <scope>IDENTIFICATION</scope>
    <source>
        <tissue evidence="9">Testes</tissue>
    </source>
</reference>
<dbReference type="PANTHER" id="PTHR23167">
    <property type="entry name" value="CALPONIN HOMOLOGY DOMAIN-CONTAINING PROTEIN DDB_G0272472-RELATED"/>
    <property type="match status" value="1"/>
</dbReference>
<feature type="compositionally biased region" description="Polar residues" evidence="5">
    <location>
        <begin position="1543"/>
        <end position="1558"/>
    </location>
</feature>
<keyword evidence="8" id="KW-1185">Reference proteome</keyword>
<dbReference type="SUPFAM" id="SSF57716">
    <property type="entry name" value="Glucocorticoid receptor-like (DNA-binding domain)"/>
    <property type="match status" value="1"/>
</dbReference>
<gene>
    <name evidence="9" type="primary">LOC100378899</name>
</gene>
<dbReference type="Gene3D" id="2.10.110.10">
    <property type="entry name" value="Cysteine Rich Protein"/>
    <property type="match status" value="1"/>
</dbReference>
<feature type="compositionally biased region" description="Acidic residues" evidence="5">
    <location>
        <begin position="1465"/>
        <end position="1495"/>
    </location>
</feature>
<feature type="region of interest" description="Disordered" evidence="5">
    <location>
        <begin position="689"/>
        <end position="724"/>
    </location>
</feature>
<keyword evidence="1 4" id="KW-0479">Metal-binding</keyword>
<feature type="compositionally biased region" description="Basic and acidic residues" evidence="5">
    <location>
        <begin position="1044"/>
        <end position="1056"/>
    </location>
</feature>
<evidence type="ECO:0000313" key="8">
    <source>
        <dbReference type="Proteomes" id="UP000694865"/>
    </source>
</evidence>
<feature type="compositionally biased region" description="Polar residues" evidence="5">
    <location>
        <begin position="1591"/>
        <end position="1601"/>
    </location>
</feature>
<keyword evidence="2 4" id="KW-0862">Zinc</keyword>
<dbReference type="InterPro" id="IPR036872">
    <property type="entry name" value="CH_dom_sf"/>
</dbReference>
<dbReference type="GeneID" id="100378899"/>
<feature type="non-terminal residue" evidence="9">
    <location>
        <position position="1"/>
    </location>
</feature>
<dbReference type="SUPFAM" id="SSF47576">
    <property type="entry name" value="Calponin-homology domain, CH-domain"/>
    <property type="match status" value="1"/>
</dbReference>
<proteinExistence type="predicted"/>
<dbReference type="SMART" id="SM00132">
    <property type="entry name" value="LIM"/>
    <property type="match status" value="1"/>
</dbReference>
<evidence type="ECO:0000256" key="1">
    <source>
        <dbReference type="ARBA" id="ARBA00022723"/>
    </source>
</evidence>
<dbReference type="SMART" id="SM00033">
    <property type="entry name" value="CH"/>
    <property type="match status" value="1"/>
</dbReference>
<protein>
    <submittedName>
        <fullName evidence="9">Uncharacterized protein LOC100378899</fullName>
    </submittedName>
</protein>
<dbReference type="CDD" id="cd22198">
    <property type="entry name" value="CH_MICAL_EHBP-like"/>
    <property type="match status" value="1"/>
</dbReference>
<accession>A0ABM0LY74</accession>
<dbReference type="InterPro" id="IPR001715">
    <property type="entry name" value="CH_dom"/>
</dbReference>
<evidence type="ECO:0000259" key="7">
    <source>
        <dbReference type="PROSITE" id="PS50023"/>
    </source>
</evidence>
<evidence type="ECO:0000256" key="5">
    <source>
        <dbReference type="SAM" id="MobiDB-lite"/>
    </source>
</evidence>
<feature type="region of interest" description="Disordered" evidence="5">
    <location>
        <begin position="1448"/>
        <end position="1641"/>
    </location>
</feature>
<dbReference type="CDD" id="cd09439">
    <property type="entry name" value="LIM_Mical"/>
    <property type="match status" value="1"/>
</dbReference>
<dbReference type="RefSeq" id="XP_006812715.1">
    <property type="nucleotide sequence ID" value="XM_006812652.1"/>
</dbReference>
<dbReference type="Gene3D" id="1.10.418.10">
    <property type="entry name" value="Calponin-like domain"/>
    <property type="match status" value="1"/>
</dbReference>
<dbReference type="InterPro" id="IPR001781">
    <property type="entry name" value="Znf_LIM"/>
</dbReference>
<dbReference type="PROSITE" id="PS50021">
    <property type="entry name" value="CH"/>
    <property type="match status" value="1"/>
</dbReference>
<evidence type="ECO:0000259" key="6">
    <source>
        <dbReference type="PROSITE" id="PS50021"/>
    </source>
</evidence>
<dbReference type="Pfam" id="PF00307">
    <property type="entry name" value="CH"/>
    <property type="match status" value="1"/>
</dbReference>
<sequence length="1703" mass="192097">EDYPDTDEEEDVVGCNHGNGEMMVDKGEDYCGFSQPSQALKFFQELNNEFHSKVQNLSHVSINPTTTKYMDKRSLSSSSADMALNDKDINNCFLKCRIFETLHEQMNLTDNAEAALQSVDEFKIVKPIKKETIKKRRSRYWLKDEGLEPIYPFPYFPYQRFTNNLWNCEKKNGKDEENVLQKASQLWPRIKDLKLENECESFDSVESCEQFIVDRSIKREPMSHNDKHDLVTEPVYNDDGLELVTDHAGHVEKLEVGIDPIGHDNGLDAVTDPTLHDDGLEIVTDLVGHDDGLEVVTDPMVHDDGHKLVTHSVGHDDGLELVTHSVGHDDGLELVTDPVGHDDEHELVTDPVVHDDGLEVVTDPMVHDDGLEVVTDPVSHDDEHEVVTDPVGHDVGLELVTHSVGHDDGHELVTDLVGHDDGHELVTGPVGHDDGHELVTHSVGHDDGLELVTGPVGHFDGHELVTDLVGHDDGHELVTDPVGHDDGLELMTDLVGHDDGHELVTDLVGHDDGHELVTDPVGHDDGLELVTDPVASDAKPAKIMLRSVVRSSKLLLWCQKAVENYPGIQVDNITSSWKNGLLLCAIIQRFRPDLINYECLKAEEVAENNQLAFDIAEREFGITPVMTGKEMASLSQPDKLTMVAYLSQFYEIFKDELPLETVKQVDLPEEEFIPGRKAQRLSLLTRLNKKLSQKKSPRREKDYGNREEKENQRKSPAGGSRRREIARRYHEDLLNAENEAKLWDKREDLNVGVRGANKVSAMANSLFAQFQEIAGVKQTPSKAVNRPSFVVGSSHSSPINTMAEQLYEQFEVLAGQKHQSQLEGKRSMTSKNKQIQDMAEQLRAHFQKADSSQMEPRYGDQVQEMVTLLQDQFNRLAGCESADIEPIDKPQISVSTHYHIKDMAVKLENNFKDITSMSPKPVAGEQRPQVSPQQQGKIKELAEELHNKFAAMTAVQHPELVLDRRRSLSHIKAMSDTLLTQFKEKQRQQHTCSEPTGHINRMAEHLLEQCQQIAIEKEAAQQVTPSKKSVSVKAQQLQAKFKELSGEKPTIKEPPKRATHGAKKPVDTGALSHRQVHDMAGQILNKFEQISNPSIEKSKSASSASSTEVQFMTYQLLAKVEEMAKQTAEPKKITQISEGQLQETTDRFLSDMQERQKQPEKTNVTTGVGSIYDILMARFQPVEEDNTSKDDNQDEPLTELNIADRMLFSKFRDIAGLKSTRAEDQQKEPKQRTSWWGSQQPKSKQFTGSSAGGSDICFFCCKRVYVMERLSAEGLFFHRGCFKCSYCNTTLRIGNYAFYMPPNENKLEGRFYCRPHFKYSKAADGGPRKRRMMELGAKENLPDSPPVLVTTTPDKQSWLAELDGPLEKKSRGTPDHLNRSWESLSNCTPERIFLDSTLDGTLQRSQMSEEEISNYNYGDAASVHEMTEYDESSSSDDSDVEFDIEPVAIPAEHSDHWQKSPQWDLSDDDDYSWDESDNDYEEDDYDYESDDDLSDGEMVPVEVDSRNLAWTEPESPKENVMAENEVNNIESDAEGEKTPEAADSSNEELQPLSESLTKQEFPEIQQTEPQPEPQNKDSPEELFDHQGFVASMTSLKLQWLSNPEPPDHSMWGRRRLPSKTPKTVSLEEEKPPPIPPLPSQEDLVKAHIIKAEDMTAEKVKPDIDDEDTSVETVEEVVLVDKVTEEEEIIKEQLPKGDLRKERF</sequence>
<evidence type="ECO:0000313" key="9">
    <source>
        <dbReference type="RefSeq" id="XP_006812715.1"/>
    </source>
</evidence>
<feature type="compositionally biased region" description="Basic and acidic residues" evidence="5">
    <location>
        <begin position="1365"/>
        <end position="1379"/>
    </location>
</feature>
<feature type="region of interest" description="Disordered" evidence="5">
    <location>
        <begin position="1044"/>
        <end position="1064"/>
    </location>
</feature>
<feature type="compositionally biased region" description="Basic and acidic residues" evidence="5">
    <location>
        <begin position="1574"/>
        <end position="1584"/>
    </location>
</feature>
<feature type="domain" description="LIM zinc-binding" evidence="7">
    <location>
        <begin position="1255"/>
        <end position="1323"/>
    </location>
</feature>
<feature type="region of interest" description="Disordered" evidence="5">
    <location>
        <begin position="1219"/>
        <end position="1251"/>
    </location>
</feature>
<dbReference type="InterPro" id="IPR050540">
    <property type="entry name" value="F-actin_Monoox_Mical"/>
</dbReference>
<evidence type="ECO:0000256" key="2">
    <source>
        <dbReference type="ARBA" id="ARBA00022833"/>
    </source>
</evidence>
<dbReference type="PROSITE" id="PS00478">
    <property type="entry name" value="LIM_DOMAIN_1"/>
    <property type="match status" value="1"/>
</dbReference>
<name>A0ABM0LY74_SACKO</name>
<feature type="compositionally biased region" description="Basic and acidic residues" evidence="5">
    <location>
        <begin position="699"/>
        <end position="713"/>
    </location>
</feature>
<evidence type="ECO:0000256" key="3">
    <source>
        <dbReference type="ARBA" id="ARBA00023038"/>
    </source>
</evidence>
<feature type="compositionally biased region" description="Basic and acidic residues" evidence="5">
    <location>
        <begin position="1219"/>
        <end position="1231"/>
    </location>
</feature>